<dbReference type="OrthoDB" id="1653570at2"/>
<dbReference type="Proteomes" id="UP000753219">
    <property type="component" value="Unassembled WGS sequence"/>
</dbReference>
<dbReference type="Proteomes" id="UP000284868">
    <property type="component" value="Unassembled WGS sequence"/>
</dbReference>
<keyword evidence="4" id="KW-1185">Reference proteome</keyword>
<dbReference type="RefSeq" id="WP_022420321.1">
    <property type="nucleotide sequence ID" value="NZ_CAUWIX010000002.1"/>
</dbReference>
<evidence type="ECO:0000313" key="2">
    <source>
        <dbReference type="EMBL" id="MBS4883317.1"/>
    </source>
</evidence>
<feature type="transmembrane region" description="Helical" evidence="1">
    <location>
        <begin position="20"/>
        <end position="42"/>
    </location>
</feature>
<reference evidence="2" key="2">
    <citation type="submission" date="2021-02" db="EMBL/GenBank/DDBJ databases">
        <title>Infant gut strain persistence is associated with maternal origin, phylogeny, and functional potential including surface adhesion and iron acquisition.</title>
        <authorList>
            <person name="Lou Y.C."/>
        </authorList>
    </citation>
    <scope>NUCLEOTIDE SEQUENCE</scope>
    <source>
        <strain evidence="2">L3_108_103G1_dasL3_108_103G1_concoct_2</strain>
    </source>
</reference>
<feature type="transmembrane region" description="Helical" evidence="1">
    <location>
        <begin position="210"/>
        <end position="228"/>
    </location>
</feature>
<dbReference type="AlphaFoldDB" id="A0A415PC99"/>
<feature type="transmembrane region" description="Helical" evidence="1">
    <location>
        <begin position="89"/>
        <end position="110"/>
    </location>
</feature>
<keyword evidence="1" id="KW-1133">Transmembrane helix</keyword>
<feature type="transmembrane region" description="Helical" evidence="1">
    <location>
        <begin position="235"/>
        <end position="257"/>
    </location>
</feature>
<keyword evidence="1" id="KW-0472">Membrane</keyword>
<dbReference type="EMBL" id="QRPK01000028">
    <property type="protein sequence ID" value="RHM10360.1"/>
    <property type="molecule type" value="Genomic_DNA"/>
</dbReference>
<keyword evidence="1" id="KW-0812">Transmembrane</keyword>
<feature type="transmembrane region" description="Helical" evidence="1">
    <location>
        <begin position="122"/>
        <end position="149"/>
    </location>
</feature>
<organism evidence="3 4">
    <name type="scientific">Amedibacillus dolichus</name>
    <dbReference type="NCBI Taxonomy" id="31971"/>
    <lineage>
        <taxon>Bacteria</taxon>
        <taxon>Bacillati</taxon>
        <taxon>Bacillota</taxon>
        <taxon>Erysipelotrichia</taxon>
        <taxon>Erysipelotrichales</taxon>
        <taxon>Erysipelotrichaceae</taxon>
        <taxon>Amedibacillus</taxon>
    </lineage>
</organism>
<protein>
    <submittedName>
        <fullName evidence="3">Uncharacterized protein</fullName>
    </submittedName>
</protein>
<gene>
    <name evidence="3" type="ORF">DWZ83_06345</name>
    <name evidence="2" type="ORF">KHZ85_00895</name>
</gene>
<proteinExistence type="predicted"/>
<evidence type="ECO:0000313" key="4">
    <source>
        <dbReference type="Proteomes" id="UP000284868"/>
    </source>
</evidence>
<feature type="transmembrane region" description="Helical" evidence="1">
    <location>
        <begin position="170"/>
        <end position="190"/>
    </location>
</feature>
<sequence length="269" mass="31395">MKKINEFLTMIHLREKPFKLWLLIVIPSIIYCVMLSFVQTLMYMGNPLIYYSALYFLILWFGFVWLIVFFQFLNKKRGNTMTLSIKSYLLPYFGVQTIFYILMMGCHYITMQIAGDLSKNFLFYILTALCILLTLAYLPWQLFCCFEILDGKRNPLRILKDGLVKLAKQYQICFYALILLAFVAVVFAFGKEMLFHIPMSFVPYMSVHDIMVNANPFADGIAMAVYAFKDVSQWGCVLYSLVYGIIMSVLLVVYYMLMACAYDEDIRIS</sequence>
<name>A0A415PC99_9FIRM</name>
<dbReference type="EMBL" id="JAGZMZ010000002">
    <property type="protein sequence ID" value="MBS4883317.1"/>
    <property type="molecule type" value="Genomic_DNA"/>
</dbReference>
<evidence type="ECO:0000313" key="3">
    <source>
        <dbReference type="EMBL" id="RHM10360.1"/>
    </source>
</evidence>
<comment type="caution">
    <text evidence="3">The sequence shown here is derived from an EMBL/GenBank/DDBJ whole genome shotgun (WGS) entry which is preliminary data.</text>
</comment>
<evidence type="ECO:0000256" key="1">
    <source>
        <dbReference type="SAM" id="Phobius"/>
    </source>
</evidence>
<accession>A0A415PC99</accession>
<feature type="transmembrane region" description="Helical" evidence="1">
    <location>
        <begin position="48"/>
        <end position="68"/>
    </location>
</feature>
<reference evidence="3 4" key="1">
    <citation type="submission" date="2018-08" db="EMBL/GenBank/DDBJ databases">
        <title>A genome reference for cultivated species of the human gut microbiota.</title>
        <authorList>
            <person name="Zou Y."/>
            <person name="Xue W."/>
            <person name="Luo G."/>
        </authorList>
    </citation>
    <scope>NUCLEOTIDE SEQUENCE [LARGE SCALE GENOMIC DNA]</scope>
    <source>
        <strain evidence="3 4">AF35-6BH</strain>
    </source>
</reference>